<dbReference type="RefSeq" id="WP_341429142.1">
    <property type="nucleotide sequence ID" value="NZ_JBBUTG010000033.1"/>
</dbReference>
<evidence type="ECO:0000313" key="6">
    <source>
        <dbReference type="Proteomes" id="UP001371218"/>
    </source>
</evidence>
<organism evidence="5 6">
    <name type="scientific">Ideonella lacteola</name>
    <dbReference type="NCBI Taxonomy" id="2984193"/>
    <lineage>
        <taxon>Bacteria</taxon>
        <taxon>Pseudomonadati</taxon>
        <taxon>Pseudomonadota</taxon>
        <taxon>Betaproteobacteria</taxon>
        <taxon>Burkholderiales</taxon>
        <taxon>Sphaerotilaceae</taxon>
        <taxon>Ideonella</taxon>
    </lineage>
</organism>
<proteinExistence type="predicted"/>
<name>A0ABU9C0Y8_9BURK</name>
<dbReference type="EMBL" id="JBBUTG010000033">
    <property type="protein sequence ID" value="MEK8034712.1"/>
    <property type="molecule type" value="Genomic_DNA"/>
</dbReference>
<comment type="caution">
    <text evidence="5">The sequence shown here is derived from an EMBL/GenBank/DDBJ whole genome shotgun (WGS) entry which is preliminary data.</text>
</comment>
<evidence type="ECO:0000256" key="2">
    <source>
        <dbReference type="ARBA" id="ARBA00023315"/>
    </source>
</evidence>
<feature type="compositionally biased region" description="Pro residues" evidence="3">
    <location>
        <begin position="167"/>
        <end position="178"/>
    </location>
</feature>
<evidence type="ECO:0000259" key="4">
    <source>
        <dbReference type="PROSITE" id="PS51186"/>
    </source>
</evidence>
<dbReference type="PROSITE" id="PS51186">
    <property type="entry name" value="GNAT"/>
    <property type="match status" value="1"/>
</dbReference>
<dbReference type="InterPro" id="IPR050832">
    <property type="entry name" value="Bact_Acetyltransf"/>
</dbReference>
<reference evidence="5 6" key="1">
    <citation type="submission" date="2024-04" db="EMBL/GenBank/DDBJ databases">
        <title>Novel species of the genus Ideonella isolated from streams.</title>
        <authorList>
            <person name="Lu H."/>
        </authorList>
    </citation>
    <scope>NUCLEOTIDE SEQUENCE [LARGE SCALE GENOMIC DNA]</scope>
    <source>
        <strain evidence="5 6">DXS29W</strain>
    </source>
</reference>
<feature type="region of interest" description="Disordered" evidence="3">
    <location>
        <begin position="155"/>
        <end position="178"/>
    </location>
</feature>
<dbReference type="SUPFAM" id="SSF55729">
    <property type="entry name" value="Acyl-CoA N-acyltransferases (Nat)"/>
    <property type="match status" value="1"/>
</dbReference>
<dbReference type="Proteomes" id="UP001371218">
    <property type="component" value="Unassembled WGS sequence"/>
</dbReference>
<feature type="domain" description="N-acetyltransferase" evidence="4">
    <location>
        <begin position="7"/>
        <end position="149"/>
    </location>
</feature>
<dbReference type="PANTHER" id="PTHR43877">
    <property type="entry name" value="AMINOALKYLPHOSPHONATE N-ACETYLTRANSFERASE-RELATED-RELATED"/>
    <property type="match status" value="1"/>
</dbReference>
<dbReference type="NCBIfam" id="NF040501">
    <property type="entry name" value="resist_ArsN2"/>
    <property type="match status" value="1"/>
</dbReference>
<evidence type="ECO:0000256" key="3">
    <source>
        <dbReference type="SAM" id="MobiDB-lite"/>
    </source>
</evidence>
<keyword evidence="2" id="KW-0012">Acyltransferase</keyword>
<evidence type="ECO:0000313" key="5">
    <source>
        <dbReference type="EMBL" id="MEK8034712.1"/>
    </source>
</evidence>
<dbReference type="Gene3D" id="3.40.630.30">
    <property type="match status" value="1"/>
</dbReference>
<keyword evidence="6" id="KW-1185">Reference proteome</keyword>
<sequence>MSLNDAITLRQADIADWHAIAALLQAHHLPLQGAREHLSSFVVALRNNEIVGVAGIEVHGHAALLRSVAVAPGQQRAGIGESLVARLLDEARLRQIRQVVLLTTTAAQYFTRFGFEVAGADAVPDALQVSAEFQGACPASATFMRLALDSSGGQVQATPNAAVHPEPAIPHPPTFGCG</sequence>
<gene>
    <name evidence="5" type="primary">arsN2</name>
    <name evidence="5" type="ORF">AACH06_28170</name>
</gene>
<protein>
    <submittedName>
        <fullName evidence="5">Arsenic resistance N-acetyltransferase ArsN2</fullName>
    </submittedName>
</protein>
<evidence type="ECO:0000256" key="1">
    <source>
        <dbReference type="ARBA" id="ARBA00022679"/>
    </source>
</evidence>
<dbReference type="CDD" id="cd04301">
    <property type="entry name" value="NAT_SF"/>
    <property type="match status" value="1"/>
</dbReference>
<accession>A0ABU9C0Y8</accession>
<dbReference type="InterPro" id="IPR016181">
    <property type="entry name" value="Acyl_CoA_acyltransferase"/>
</dbReference>
<dbReference type="InterPro" id="IPR000182">
    <property type="entry name" value="GNAT_dom"/>
</dbReference>
<keyword evidence="1" id="KW-0808">Transferase</keyword>
<dbReference type="Pfam" id="PF13508">
    <property type="entry name" value="Acetyltransf_7"/>
    <property type="match status" value="1"/>
</dbReference>